<dbReference type="KEGG" id="smar:SM39_2500"/>
<dbReference type="PANTHER" id="PTHR40106:SF1">
    <property type="entry name" value="INNER MEMBRANE PROTEIN RCLC"/>
    <property type="match status" value="1"/>
</dbReference>
<feature type="transmembrane region" description="Helical" evidence="1">
    <location>
        <begin position="86"/>
        <end position="104"/>
    </location>
</feature>
<organism evidence="2">
    <name type="scientific">Serratia marcescens SM39</name>
    <dbReference type="NCBI Taxonomy" id="1334564"/>
    <lineage>
        <taxon>Bacteria</taxon>
        <taxon>Pseudomonadati</taxon>
        <taxon>Pseudomonadota</taxon>
        <taxon>Gammaproteobacteria</taxon>
        <taxon>Enterobacterales</taxon>
        <taxon>Yersiniaceae</taxon>
        <taxon>Serratia</taxon>
    </lineage>
</organism>
<dbReference type="RefSeq" id="WP_089185404.1">
    <property type="nucleotide sequence ID" value="NZ_AP013063.1"/>
</dbReference>
<sequence length="190" mass="20834">MKILFFLSKGDKLGLTLIRLSIAIVFLWIGLLKFIPYEADSITPFVANSPLMSFFYDMPQDYQAHLTHEGELNLAARAWQQANNTYGFSNGLGVVEVAIALLVLANPFSKWLGLLGGMLSFCTPLVTLTFLITTPEAWVPALGDAHHGFPYLSGAGRLVLKDTLMLAGAVMIMADSARSLLEKQWRGKVA</sequence>
<evidence type="ECO:0000256" key="1">
    <source>
        <dbReference type="SAM" id="Phobius"/>
    </source>
</evidence>
<dbReference type="GO" id="GO:1901530">
    <property type="term" value="P:response to hypochlorite"/>
    <property type="evidence" value="ECO:0007669"/>
    <property type="project" value="TreeGrafter"/>
</dbReference>
<dbReference type="EMBL" id="AP013063">
    <property type="protein sequence ID" value="BAO34502.1"/>
    <property type="molecule type" value="Genomic_DNA"/>
</dbReference>
<dbReference type="InterPro" id="IPR007339">
    <property type="entry name" value="RclC-like"/>
</dbReference>
<dbReference type="PANTHER" id="PTHR40106">
    <property type="entry name" value="INNER MEMBRANE PROTEIN RCLC"/>
    <property type="match status" value="1"/>
</dbReference>
<dbReference type="InterPro" id="IPR053532">
    <property type="entry name" value="RCS_Resistance"/>
</dbReference>
<dbReference type="NCBIfam" id="NF040476">
    <property type="entry name" value="chlor_memb_RclC"/>
    <property type="match status" value="1"/>
</dbReference>
<dbReference type="InterPro" id="IPR016865">
    <property type="entry name" value="RclC"/>
</dbReference>
<dbReference type="GeneID" id="301146622"/>
<evidence type="ECO:0000313" key="2">
    <source>
        <dbReference type="EMBL" id="BAO34502.1"/>
    </source>
</evidence>
<dbReference type="AlphaFoldDB" id="A0AAT9F163"/>
<feature type="transmembrane region" description="Helical" evidence="1">
    <location>
        <begin position="111"/>
        <end position="132"/>
    </location>
</feature>
<proteinExistence type="predicted"/>
<accession>A0AAT9F163</accession>
<keyword evidence="1" id="KW-0812">Transmembrane</keyword>
<dbReference type="PIRSF" id="PIRSF028065">
    <property type="entry name" value="UCP028065"/>
    <property type="match status" value="1"/>
</dbReference>
<reference evidence="2" key="1">
    <citation type="journal article" date="2014" name="Genome Biol. Evol.">
        <title>Genome evolution and plasticity of Serratia marcescens, an important multidrug-resistant nosocomial pathogen.</title>
        <authorList>
            <person name="Iguchi A."/>
            <person name="Nagaya Y."/>
            <person name="Pradel E."/>
            <person name="Ooka T."/>
            <person name="Ogura Y."/>
            <person name="Katsura K."/>
            <person name="Kurokawa K."/>
            <person name="Oshima K."/>
            <person name="Hattori M."/>
            <person name="Parkhill J."/>
            <person name="Sebaihia M."/>
            <person name="Coulthurst S.J."/>
            <person name="Gotoh N."/>
            <person name="Thomson N.R."/>
            <person name="Ewbank J.J."/>
            <person name="Hayashi T."/>
        </authorList>
    </citation>
    <scope>NUCLEOTIDE SEQUENCE</scope>
    <source>
        <strain evidence="2">SM39</strain>
    </source>
</reference>
<protein>
    <submittedName>
        <fullName evidence="2">Membrane protein</fullName>
    </submittedName>
</protein>
<name>A0AAT9F163_SERMA</name>
<dbReference type="Pfam" id="PF04224">
    <property type="entry name" value="DUF417"/>
    <property type="match status" value="1"/>
</dbReference>
<gene>
    <name evidence="2" type="ORF">SM39_2500</name>
</gene>
<keyword evidence="1" id="KW-1133">Transmembrane helix</keyword>
<keyword evidence="1" id="KW-0472">Membrane</keyword>
<feature type="transmembrane region" description="Helical" evidence="1">
    <location>
        <begin position="12"/>
        <end position="31"/>
    </location>
</feature>
<dbReference type="GO" id="GO:0005886">
    <property type="term" value="C:plasma membrane"/>
    <property type="evidence" value="ECO:0007669"/>
    <property type="project" value="TreeGrafter"/>
</dbReference>